<dbReference type="Pfam" id="PF00501">
    <property type="entry name" value="AMP-binding"/>
    <property type="match status" value="1"/>
</dbReference>
<sequence>HHLVGRGVGPESVVGVCLERGVELVVALLAVMKAGGAYLPIDPEHPAERIGVVLQDAGPVAVVTSGALESLVPAGVGRVVLDDPSTVAALTASETTAVGRSLR</sequence>
<reference evidence="4" key="1">
    <citation type="submission" date="2020-01" db="EMBL/GenBank/DDBJ databases">
        <title>Insect and environment-associated Actinomycetes.</title>
        <authorList>
            <person name="Currrie C."/>
            <person name="Chevrette M."/>
            <person name="Carlson C."/>
            <person name="Stubbendieck R."/>
            <person name="Wendt-Pienkowski E."/>
        </authorList>
    </citation>
    <scope>NUCLEOTIDE SEQUENCE</scope>
    <source>
        <strain evidence="4">SID7499</strain>
    </source>
</reference>
<dbReference type="SUPFAM" id="SSF56801">
    <property type="entry name" value="Acetyl-CoA synthetase-like"/>
    <property type="match status" value="1"/>
</dbReference>
<keyword evidence="2" id="KW-0597">Phosphoprotein</keyword>
<evidence type="ECO:0000313" key="4">
    <source>
        <dbReference type="EMBL" id="NEE12535.1"/>
    </source>
</evidence>
<dbReference type="AlphaFoldDB" id="A0A6G3X426"/>
<evidence type="ECO:0000256" key="2">
    <source>
        <dbReference type="ARBA" id="ARBA00022553"/>
    </source>
</evidence>
<dbReference type="Gene3D" id="3.40.50.980">
    <property type="match status" value="1"/>
</dbReference>
<feature type="non-terminal residue" evidence="4">
    <location>
        <position position="1"/>
    </location>
</feature>
<protein>
    <submittedName>
        <fullName evidence="4">AMP-binding protein</fullName>
    </submittedName>
</protein>
<organism evidence="4">
    <name type="scientific">Streptomyces sp. SID7499</name>
    <dbReference type="NCBI Taxonomy" id="2706086"/>
    <lineage>
        <taxon>Bacteria</taxon>
        <taxon>Bacillati</taxon>
        <taxon>Actinomycetota</taxon>
        <taxon>Actinomycetes</taxon>
        <taxon>Kitasatosporales</taxon>
        <taxon>Streptomycetaceae</taxon>
        <taxon>Streptomyces</taxon>
    </lineage>
</organism>
<keyword evidence="1" id="KW-0596">Phosphopantetheine</keyword>
<dbReference type="PANTHER" id="PTHR44845">
    <property type="entry name" value="CARRIER DOMAIN-CONTAINING PROTEIN"/>
    <property type="match status" value="1"/>
</dbReference>
<comment type="caution">
    <text evidence="4">The sequence shown here is derived from an EMBL/GenBank/DDBJ whole genome shotgun (WGS) entry which is preliminary data.</text>
</comment>
<feature type="domain" description="AMP-dependent synthetase/ligase" evidence="3">
    <location>
        <begin position="2"/>
        <end position="82"/>
    </location>
</feature>
<dbReference type="InterPro" id="IPR000873">
    <property type="entry name" value="AMP-dep_synth/lig_dom"/>
</dbReference>
<evidence type="ECO:0000259" key="3">
    <source>
        <dbReference type="Pfam" id="PF00501"/>
    </source>
</evidence>
<gene>
    <name evidence="4" type="ORF">G3M58_39525</name>
</gene>
<feature type="non-terminal residue" evidence="4">
    <location>
        <position position="103"/>
    </location>
</feature>
<evidence type="ECO:0000256" key="1">
    <source>
        <dbReference type="ARBA" id="ARBA00022450"/>
    </source>
</evidence>
<dbReference type="EMBL" id="JAAGMN010004192">
    <property type="protein sequence ID" value="NEE12535.1"/>
    <property type="molecule type" value="Genomic_DNA"/>
</dbReference>
<proteinExistence type="predicted"/>
<accession>A0A6G3X426</accession>
<name>A0A6G3X426_9ACTN</name>
<dbReference type="PANTHER" id="PTHR44845:SF6">
    <property type="entry name" value="BETA-ALANINE-ACTIVATING ENZYME"/>
    <property type="match status" value="1"/>
</dbReference>